<dbReference type="Pfam" id="PF03861">
    <property type="entry name" value="ANTAR"/>
    <property type="match status" value="1"/>
</dbReference>
<reference evidence="2 3" key="1">
    <citation type="submission" date="2023-02" db="EMBL/GenBank/DDBJ databases">
        <title>Genome sequencing required for Actinomycetospora new species description.</title>
        <authorList>
            <person name="Saimee Y."/>
            <person name="Duangmal K."/>
        </authorList>
    </citation>
    <scope>NUCLEOTIDE SEQUENCE [LARGE SCALE GENOMIC DNA]</scope>
    <source>
        <strain evidence="2 3">DW7H6</strain>
    </source>
</reference>
<feature type="domain" description="ANTAR" evidence="1">
    <location>
        <begin position="1"/>
        <end position="57"/>
    </location>
</feature>
<dbReference type="EMBL" id="JAQZAO010000005">
    <property type="protein sequence ID" value="MDD7966416.1"/>
    <property type="molecule type" value="Genomic_DNA"/>
</dbReference>
<evidence type="ECO:0000313" key="3">
    <source>
        <dbReference type="Proteomes" id="UP001300763"/>
    </source>
</evidence>
<proteinExistence type="predicted"/>
<evidence type="ECO:0000313" key="2">
    <source>
        <dbReference type="EMBL" id="MDD7966416.1"/>
    </source>
</evidence>
<keyword evidence="3" id="KW-1185">Reference proteome</keyword>
<gene>
    <name evidence="2" type="ORF">PGB27_13815</name>
</gene>
<dbReference type="Proteomes" id="UP001300763">
    <property type="component" value="Unassembled WGS sequence"/>
</dbReference>
<dbReference type="Gene3D" id="1.10.10.10">
    <property type="entry name" value="Winged helix-like DNA-binding domain superfamily/Winged helix DNA-binding domain"/>
    <property type="match status" value="1"/>
</dbReference>
<comment type="caution">
    <text evidence="2">The sequence shown here is derived from an EMBL/GenBank/DDBJ whole genome shotgun (WGS) entry which is preliminary data.</text>
</comment>
<protein>
    <submittedName>
        <fullName evidence="2">ANTAR domain-containing protein</fullName>
    </submittedName>
</protein>
<evidence type="ECO:0000259" key="1">
    <source>
        <dbReference type="PROSITE" id="PS50921"/>
    </source>
</evidence>
<dbReference type="SMART" id="SM01012">
    <property type="entry name" value="ANTAR"/>
    <property type="match status" value="1"/>
</dbReference>
<dbReference type="InterPro" id="IPR036388">
    <property type="entry name" value="WH-like_DNA-bd_sf"/>
</dbReference>
<accession>A0ABT5SU87</accession>
<name>A0ABT5SU87_9PSEU</name>
<sequence>MTLPGGNDQFTAPADVYRAEGALIERLGLDVDAAAAMLRREAADRAIAIVDVAREVLTGERSCEPVLDPWGSC</sequence>
<dbReference type="RefSeq" id="WP_274200932.1">
    <property type="nucleotide sequence ID" value="NZ_JAQZAO010000005.1"/>
</dbReference>
<organism evidence="2 3">
    <name type="scientific">Actinomycetospora lemnae</name>
    <dbReference type="NCBI Taxonomy" id="3019891"/>
    <lineage>
        <taxon>Bacteria</taxon>
        <taxon>Bacillati</taxon>
        <taxon>Actinomycetota</taxon>
        <taxon>Actinomycetes</taxon>
        <taxon>Pseudonocardiales</taxon>
        <taxon>Pseudonocardiaceae</taxon>
        <taxon>Actinomycetospora</taxon>
    </lineage>
</organism>
<dbReference type="PROSITE" id="PS50921">
    <property type="entry name" value="ANTAR"/>
    <property type="match status" value="1"/>
</dbReference>
<dbReference type="InterPro" id="IPR005561">
    <property type="entry name" value="ANTAR"/>
</dbReference>